<evidence type="ECO:0000313" key="3">
    <source>
        <dbReference type="Proteomes" id="UP000256485"/>
    </source>
</evidence>
<sequence>MGAGHDHHHRHFHFLHLGGGSGTFEGWRSRVYNVLARWPMRGVYRRIAQDLAAMAPERGAVLDVGTGPGVLLLELAQRRADLTLTGVDLSADMVALAQRNLAKVADRASARVADVAALPFADESFDLVVSSFSLHHWEDPEAAVAELARVLRPGGALVIYDFDRAPFDRLEQGARERSLFTGAPSQRTPFRVGLLTPGRCVRFVMTTAAAGSARQR</sequence>
<comment type="caution">
    <text evidence="2">The sequence shown here is derived from an EMBL/GenBank/DDBJ whole genome shotgun (WGS) entry which is preliminary data.</text>
</comment>
<dbReference type="PANTHER" id="PTHR43591">
    <property type="entry name" value="METHYLTRANSFERASE"/>
    <property type="match status" value="1"/>
</dbReference>
<keyword evidence="2" id="KW-0808">Transferase</keyword>
<dbReference type="CDD" id="cd02440">
    <property type="entry name" value="AdoMet_MTases"/>
    <property type="match status" value="1"/>
</dbReference>
<dbReference type="Pfam" id="PF08241">
    <property type="entry name" value="Methyltransf_11"/>
    <property type="match status" value="1"/>
</dbReference>
<dbReference type="InterPro" id="IPR013216">
    <property type="entry name" value="Methyltransf_11"/>
</dbReference>
<dbReference type="GO" id="GO:0008757">
    <property type="term" value="F:S-adenosylmethionine-dependent methyltransferase activity"/>
    <property type="evidence" value="ECO:0007669"/>
    <property type="project" value="InterPro"/>
</dbReference>
<dbReference type="GO" id="GO:0032259">
    <property type="term" value="P:methylation"/>
    <property type="evidence" value="ECO:0007669"/>
    <property type="project" value="UniProtKB-KW"/>
</dbReference>
<dbReference type="EMBL" id="QTUC01000001">
    <property type="protein sequence ID" value="REF35524.1"/>
    <property type="molecule type" value="Genomic_DNA"/>
</dbReference>
<dbReference type="SUPFAM" id="SSF53335">
    <property type="entry name" value="S-adenosyl-L-methionine-dependent methyltransferases"/>
    <property type="match status" value="1"/>
</dbReference>
<reference evidence="2 3" key="1">
    <citation type="submission" date="2018-08" db="EMBL/GenBank/DDBJ databases">
        <title>Sequencing the genomes of 1000 actinobacteria strains.</title>
        <authorList>
            <person name="Klenk H.-P."/>
        </authorList>
    </citation>
    <scope>NUCLEOTIDE SEQUENCE [LARGE SCALE GENOMIC DNA]</scope>
    <source>
        <strain evidence="2 3">DSM 22891</strain>
    </source>
</reference>
<dbReference type="RefSeq" id="WP_211310491.1">
    <property type="nucleotide sequence ID" value="NZ_QTUC01000001.1"/>
</dbReference>
<dbReference type="Gene3D" id="3.40.50.150">
    <property type="entry name" value="Vaccinia Virus protein VP39"/>
    <property type="match status" value="1"/>
</dbReference>
<accession>A0A3D9VBI5</accession>
<name>A0A3D9VBI5_THECX</name>
<evidence type="ECO:0000313" key="2">
    <source>
        <dbReference type="EMBL" id="REF35524.1"/>
    </source>
</evidence>
<keyword evidence="2" id="KW-0489">Methyltransferase</keyword>
<proteinExistence type="predicted"/>
<organism evidence="2 3">
    <name type="scientific">Thermasporomyces composti</name>
    <dbReference type="NCBI Taxonomy" id="696763"/>
    <lineage>
        <taxon>Bacteria</taxon>
        <taxon>Bacillati</taxon>
        <taxon>Actinomycetota</taxon>
        <taxon>Actinomycetes</taxon>
        <taxon>Propionibacteriales</taxon>
        <taxon>Nocardioidaceae</taxon>
        <taxon>Thermasporomyces</taxon>
    </lineage>
</organism>
<keyword evidence="3" id="KW-1185">Reference proteome</keyword>
<evidence type="ECO:0000259" key="1">
    <source>
        <dbReference type="Pfam" id="PF08241"/>
    </source>
</evidence>
<dbReference type="InterPro" id="IPR029063">
    <property type="entry name" value="SAM-dependent_MTases_sf"/>
</dbReference>
<dbReference type="AlphaFoldDB" id="A0A3D9VBI5"/>
<gene>
    <name evidence="2" type="ORF">DFJ64_0905</name>
</gene>
<feature type="domain" description="Methyltransferase type 11" evidence="1">
    <location>
        <begin position="62"/>
        <end position="159"/>
    </location>
</feature>
<dbReference type="PANTHER" id="PTHR43591:SF24">
    <property type="entry name" value="2-METHOXY-6-POLYPRENYL-1,4-BENZOQUINOL METHYLASE, MITOCHONDRIAL"/>
    <property type="match status" value="1"/>
</dbReference>
<dbReference type="Proteomes" id="UP000256485">
    <property type="component" value="Unassembled WGS sequence"/>
</dbReference>
<protein>
    <submittedName>
        <fullName evidence="2">Methyltransferase family protein</fullName>
    </submittedName>
</protein>